<dbReference type="Pfam" id="PF07920">
    <property type="entry name" value="DUF1684"/>
    <property type="match status" value="1"/>
</dbReference>
<dbReference type="EMBL" id="MASJ01000001">
    <property type="protein sequence ID" value="OCS88663.1"/>
    <property type="molecule type" value="Genomic_DNA"/>
</dbReference>
<reference evidence="1 2" key="1">
    <citation type="submission" date="2016-07" db="EMBL/GenBank/DDBJ databases">
        <title>Caryophanon tenue genome sequencing.</title>
        <authorList>
            <person name="Verma A."/>
            <person name="Pal Y."/>
            <person name="Krishnamurthi S."/>
        </authorList>
    </citation>
    <scope>NUCLEOTIDE SEQUENCE [LARGE SCALE GENOMIC DNA]</scope>
    <source>
        <strain evidence="1 2">DSM 14152</strain>
    </source>
</reference>
<dbReference type="OrthoDB" id="5493262at2"/>
<protein>
    <recommendedName>
        <fullName evidence="3">DUF1684 domain-containing protein</fullName>
    </recommendedName>
</protein>
<organism evidence="1 2">
    <name type="scientific">Caryophanon tenue</name>
    <dbReference type="NCBI Taxonomy" id="33978"/>
    <lineage>
        <taxon>Bacteria</taxon>
        <taxon>Bacillati</taxon>
        <taxon>Bacillota</taxon>
        <taxon>Bacilli</taxon>
        <taxon>Bacillales</taxon>
        <taxon>Caryophanaceae</taxon>
        <taxon>Caryophanon</taxon>
    </lineage>
</organism>
<dbReference type="PANTHER" id="PTHR41913">
    <property type="entry name" value="DUF1684 DOMAIN-CONTAINING PROTEIN"/>
    <property type="match status" value="1"/>
</dbReference>
<keyword evidence="2" id="KW-1185">Reference proteome</keyword>
<name>A0A1C0YNC9_9BACL</name>
<dbReference type="RefSeq" id="WP_066542475.1">
    <property type="nucleotide sequence ID" value="NZ_MASJ01000001.1"/>
</dbReference>
<dbReference type="AlphaFoldDB" id="A0A1C0YNC9"/>
<dbReference type="InterPro" id="IPR012467">
    <property type="entry name" value="DUF1684"/>
</dbReference>
<evidence type="ECO:0000313" key="1">
    <source>
        <dbReference type="EMBL" id="OCS88663.1"/>
    </source>
</evidence>
<dbReference type="STRING" id="33978.A6M13_02115"/>
<evidence type="ECO:0000313" key="2">
    <source>
        <dbReference type="Proteomes" id="UP000093199"/>
    </source>
</evidence>
<sequence length="255" mass="27833">MTDYQAWHQQRHEDILSAQGDISLIAMYDITARMSVQAIPGVWEPVTADAPGLRVTATKEDGLSVNGQLIDGTVTLIADETVIAFGDSCTAMATSQPESLHLLAVWDTTCEARASFCRIDTYEPNAQFIIEGTLQRDDAVIAFSHTADNGQSRAHASIGTIDVTIGGQTYALRPFQSGDYAIVVFRDATSGADTYGMGRMVIVEQLAHDRVKLDFNRAFLPPCAFSPHFNCPMPPFSNRIQTAIEAGEKNIIYRA</sequence>
<dbReference type="PANTHER" id="PTHR41913:SF1">
    <property type="entry name" value="DUF1684 DOMAIN-CONTAINING PROTEIN"/>
    <property type="match status" value="1"/>
</dbReference>
<evidence type="ECO:0008006" key="3">
    <source>
        <dbReference type="Google" id="ProtNLM"/>
    </source>
</evidence>
<accession>A0A1C0YNC9</accession>
<dbReference type="Proteomes" id="UP000093199">
    <property type="component" value="Unassembled WGS sequence"/>
</dbReference>
<comment type="caution">
    <text evidence="1">The sequence shown here is derived from an EMBL/GenBank/DDBJ whole genome shotgun (WGS) entry which is preliminary data.</text>
</comment>
<proteinExistence type="predicted"/>
<gene>
    <name evidence="1" type="ORF">A6M13_02115</name>
</gene>